<keyword evidence="3" id="KW-1185">Reference proteome</keyword>
<dbReference type="Proteomes" id="UP000599074">
    <property type="component" value="Unassembled WGS sequence"/>
</dbReference>
<accession>A0A8J3TDF7</accession>
<feature type="compositionally biased region" description="Basic and acidic residues" evidence="1">
    <location>
        <begin position="97"/>
        <end position="118"/>
    </location>
</feature>
<dbReference type="AlphaFoldDB" id="A0A8J3TDF7"/>
<gene>
    <name evidence="2" type="ORF">Pme01_34340</name>
</gene>
<proteinExistence type="predicted"/>
<name>A0A8J3TDF7_9ACTN</name>
<feature type="region of interest" description="Disordered" evidence="1">
    <location>
        <begin position="95"/>
        <end position="118"/>
    </location>
</feature>
<comment type="caution">
    <text evidence="2">The sequence shown here is derived from an EMBL/GenBank/DDBJ whole genome shotgun (WGS) entry which is preliminary data.</text>
</comment>
<evidence type="ECO:0000313" key="2">
    <source>
        <dbReference type="EMBL" id="GII23837.1"/>
    </source>
</evidence>
<sequence>MPPDPAPFWALATLTFILQPSTPRNAVDVPDRNPALQALDLLLPIVNFGYDDAWKTDRGNQICRSPVGTVWLGADRRGSRRADPHLQPLGVRKRAHIDRSGRRDRAVSGVGVREHHDH</sequence>
<protein>
    <submittedName>
        <fullName evidence="2">Uncharacterized protein</fullName>
    </submittedName>
</protein>
<evidence type="ECO:0000313" key="3">
    <source>
        <dbReference type="Proteomes" id="UP000599074"/>
    </source>
</evidence>
<reference evidence="2" key="1">
    <citation type="submission" date="2021-01" db="EMBL/GenBank/DDBJ databases">
        <title>Whole genome shotgun sequence of Planosporangium mesophilum NBRC 109066.</title>
        <authorList>
            <person name="Komaki H."/>
            <person name="Tamura T."/>
        </authorList>
    </citation>
    <scope>NUCLEOTIDE SEQUENCE</scope>
    <source>
        <strain evidence="2">NBRC 109066</strain>
    </source>
</reference>
<evidence type="ECO:0000256" key="1">
    <source>
        <dbReference type="SAM" id="MobiDB-lite"/>
    </source>
</evidence>
<organism evidence="2 3">
    <name type="scientific">Planosporangium mesophilum</name>
    <dbReference type="NCBI Taxonomy" id="689768"/>
    <lineage>
        <taxon>Bacteria</taxon>
        <taxon>Bacillati</taxon>
        <taxon>Actinomycetota</taxon>
        <taxon>Actinomycetes</taxon>
        <taxon>Micromonosporales</taxon>
        <taxon>Micromonosporaceae</taxon>
        <taxon>Planosporangium</taxon>
    </lineage>
</organism>
<dbReference type="EMBL" id="BOON01000031">
    <property type="protein sequence ID" value="GII23837.1"/>
    <property type="molecule type" value="Genomic_DNA"/>
</dbReference>